<dbReference type="PANTHER" id="PTHR44051:SF8">
    <property type="entry name" value="GLUTATHIONE S-TRANSFERASE GSTA"/>
    <property type="match status" value="1"/>
</dbReference>
<dbReference type="CDD" id="cd03051">
    <property type="entry name" value="GST_N_GTT2_like"/>
    <property type="match status" value="1"/>
</dbReference>
<feature type="domain" description="GST N-terminal" evidence="1">
    <location>
        <begin position="1"/>
        <end position="83"/>
    </location>
</feature>
<dbReference type="SUPFAM" id="SSF47616">
    <property type="entry name" value="GST C-terminal domain-like"/>
    <property type="match status" value="1"/>
</dbReference>
<keyword evidence="4" id="KW-1185">Reference proteome</keyword>
<protein>
    <submittedName>
        <fullName evidence="3">Glutathione S-transferase, putative</fullName>
    </submittedName>
</protein>
<organism evidence="3 4">
    <name type="scientific">marine gamma proteobacterium HTCC2143</name>
    <dbReference type="NCBI Taxonomy" id="247633"/>
    <lineage>
        <taxon>Bacteria</taxon>
        <taxon>Pseudomonadati</taxon>
        <taxon>Pseudomonadota</taxon>
        <taxon>Gammaproteobacteria</taxon>
        <taxon>Cellvibrionales</taxon>
        <taxon>Spongiibacteraceae</taxon>
        <taxon>BD1-7 clade</taxon>
    </lineage>
</organism>
<dbReference type="GO" id="GO:0016740">
    <property type="term" value="F:transferase activity"/>
    <property type="evidence" value="ECO:0007669"/>
    <property type="project" value="UniProtKB-KW"/>
</dbReference>
<dbReference type="SUPFAM" id="SSF52833">
    <property type="entry name" value="Thioredoxin-like"/>
    <property type="match status" value="1"/>
</dbReference>
<keyword evidence="3" id="KW-0808">Transferase</keyword>
<dbReference type="PANTHER" id="PTHR44051">
    <property type="entry name" value="GLUTATHIONE S-TRANSFERASE-RELATED"/>
    <property type="match status" value="1"/>
</dbReference>
<dbReference type="Gene3D" id="1.20.1050.10">
    <property type="match status" value="1"/>
</dbReference>
<dbReference type="eggNOG" id="COG0625">
    <property type="taxonomic scope" value="Bacteria"/>
</dbReference>
<comment type="caution">
    <text evidence="3">The sequence shown here is derived from an EMBL/GenBank/DDBJ whole genome shotgun (WGS) entry which is preliminary data.</text>
</comment>
<proteinExistence type="predicted"/>
<dbReference type="Gene3D" id="3.40.30.10">
    <property type="entry name" value="Glutaredoxin"/>
    <property type="match status" value="1"/>
</dbReference>
<dbReference type="AlphaFoldDB" id="A0YAG7"/>
<gene>
    <name evidence="3" type="ORF">GP2143_17736</name>
</gene>
<dbReference type="Pfam" id="PF00043">
    <property type="entry name" value="GST_C"/>
    <property type="match status" value="1"/>
</dbReference>
<dbReference type="OrthoDB" id="9810080at2"/>
<dbReference type="STRING" id="247633.GP2143_17736"/>
<evidence type="ECO:0000313" key="3">
    <source>
        <dbReference type="EMBL" id="EAW33121.1"/>
    </source>
</evidence>
<dbReference type="InterPro" id="IPR036249">
    <property type="entry name" value="Thioredoxin-like_sf"/>
</dbReference>
<dbReference type="InterPro" id="IPR010987">
    <property type="entry name" value="Glutathione-S-Trfase_C-like"/>
</dbReference>
<dbReference type="SFLD" id="SFLDS00019">
    <property type="entry name" value="Glutathione_Transferase_(cytos"/>
    <property type="match status" value="1"/>
</dbReference>
<dbReference type="EMBL" id="AAVT01000001">
    <property type="protein sequence ID" value="EAW33121.1"/>
    <property type="molecule type" value="Genomic_DNA"/>
</dbReference>
<dbReference type="InterPro" id="IPR004046">
    <property type="entry name" value="GST_C"/>
</dbReference>
<evidence type="ECO:0000313" key="4">
    <source>
        <dbReference type="Proteomes" id="UP000004931"/>
    </source>
</evidence>
<dbReference type="PROSITE" id="PS50404">
    <property type="entry name" value="GST_NTER"/>
    <property type="match status" value="1"/>
</dbReference>
<reference evidence="3 4" key="1">
    <citation type="journal article" date="2010" name="J. Bacteriol.">
        <title>Genome sequence of the oligotrophic marine Gammaproteobacterium HTCC2143, isolated from the Oregon Coast.</title>
        <authorList>
            <person name="Oh H.M."/>
            <person name="Kang I."/>
            <person name="Ferriera S."/>
            <person name="Giovannoni S.J."/>
            <person name="Cho J.C."/>
        </authorList>
    </citation>
    <scope>NUCLEOTIDE SEQUENCE [LARGE SCALE GENOMIC DNA]</scope>
    <source>
        <strain evidence="3 4">HTCC2143</strain>
    </source>
</reference>
<dbReference type="Pfam" id="PF13409">
    <property type="entry name" value="GST_N_2"/>
    <property type="match status" value="1"/>
</dbReference>
<dbReference type="Proteomes" id="UP000004931">
    <property type="component" value="Unassembled WGS sequence"/>
</dbReference>
<name>A0YAG7_9GAMM</name>
<accession>A0YAG7</accession>
<evidence type="ECO:0000259" key="2">
    <source>
        <dbReference type="PROSITE" id="PS50405"/>
    </source>
</evidence>
<dbReference type="PROSITE" id="PS50405">
    <property type="entry name" value="GST_CTER"/>
    <property type="match status" value="1"/>
</dbReference>
<dbReference type="InterPro" id="IPR034345">
    <property type="entry name" value="Gtt2-like_N"/>
</dbReference>
<sequence>MAITFYDFSRAPSPRRARILLAEKGVDVETVSIDMTKAEQLGDAFRAINPGCTIPALKLDDGTVLTENNGIAAYLEAQFPNPPMLGVTPVEKGLVANWTAKIELEGLMAAAEALRNSSPGMKDRAITGPVNHQQIPELAERGLARLNTFFDMLDARLEDREFIAIDSFSNADITAAVVVDFAAWVKVIPQEHQKNLIRWRESLNSRPSMSL</sequence>
<dbReference type="InterPro" id="IPR004045">
    <property type="entry name" value="Glutathione_S-Trfase_N"/>
</dbReference>
<dbReference type="InterPro" id="IPR036282">
    <property type="entry name" value="Glutathione-S-Trfase_C_sf"/>
</dbReference>
<dbReference type="SFLD" id="SFLDG00358">
    <property type="entry name" value="Main_(cytGST)"/>
    <property type="match status" value="1"/>
</dbReference>
<dbReference type="InterPro" id="IPR040079">
    <property type="entry name" value="Glutathione_S-Trfase"/>
</dbReference>
<evidence type="ECO:0000259" key="1">
    <source>
        <dbReference type="PROSITE" id="PS50404"/>
    </source>
</evidence>
<feature type="domain" description="GST C-terminal" evidence="2">
    <location>
        <begin position="88"/>
        <end position="211"/>
    </location>
</feature>